<name>A0A2P8FZ28_9BACT</name>
<evidence type="ECO:0000313" key="2">
    <source>
        <dbReference type="Proteomes" id="UP000240978"/>
    </source>
</evidence>
<reference evidence="1 2" key="1">
    <citation type="submission" date="2018-03" db="EMBL/GenBank/DDBJ databases">
        <title>Genomic Encyclopedia of Archaeal and Bacterial Type Strains, Phase II (KMG-II): from individual species to whole genera.</title>
        <authorList>
            <person name="Goeker M."/>
        </authorList>
    </citation>
    <scope>NUCLEOTIDE SEQUENCE [LARGE SCALE GENOMIC DNA]</scope>
    <source>
        <strain evidence="1 2">DSM 18107</strain>
    </source>
</reference>
<protein>
    <submittedName>
        <fullName evidence="1">Uncharacterized protein</fullName>
    </submittedName>
</protein>
<keyword evidence="2" id="KW-1185">Reference proteome</keyword>
<dbReference type="Proteomes" id="UP000240978">
    <property type="component" value="Unassembled WGS sequence"/>
</dbReference>
<accession>A0A2P8FZ28</accession>
<organism evidence="1 2">
    <name type="scientific">Chitinophaga ginsengisoli</name>
    <dbReference type="NCBI Taxonomy" id="363837"/>
    <lineage>
        <taxon>Bacteria</taxon>
        <taxon>Pseudomonadati</taxon>
        <taxon>Bacteroidota</taxon>
        <taxon>Chitinophagia</taxon>
        <taxon>Chitinophagales</taxon>
        <taxon>Chitinophagaceae</taxon>
        <taxon>Chitinophaga</taxon>
    </lineage>
</organism>
<dbReference type="OrthoDB" id="6058205at2"/>
<comment type="caution">
    <text evidence="1">The sequence shown here is derived from an EMBL/GenBank/DDBJ whole genome shotgun (WGS) entry which is preliminary data.</text>
</comment>
<evidence type="ECO:0000313" key="1">
    <source>
        <dbReference type="EMBL" id="PSL26976.1"/>
    </source>
</evidence>
<proteinExistence type="predicted"/>
<dbReference type="EMBL" id="PYGK01000010">
    <property type="protein sequence ID" value="PSL26976.1"/>
    <property type="molecule type" value="Genomic_DNA"/>
</dbReference>
<gene>
    <name evidence="1" type="ORF">CLV42_110129</name>
</gene>
<dbReference type="AlphaFoldDB" id="A0A2P8FZ28"/>
<sequence length="124" mass="14261">MNTQRDKSKIITYPPETLRTFIVEAYQWIDNLNFTINPEECLKNAEEYISIAREMFLDAGWEGDGKIELMWIPPFMLQGGITAASTLGVTIWHVKQSEDGVSWLLSPNRITTFNLIRNHVSVDE</sequence>
<dbReference type="RefSeq" id="WP_106604138.1">
    <property type="nucleotide sequence ID" value="NZ_PYGK01000010.1"/>
</dbReference>